<dbReference type="InterPro" id="IPR023346">
    <property type="entry name" value="Lysozyme-like_dom_sf"/>
</dbReference>
<dbReference type="CDD" id="cd00254">
    <property type="entry name" value="LT-like"/>
    <property type="match status" value="1"/>
</dbReference>
<gene>
    <name evidence="3" type="ORF">F6X42_29745</name>
</gene>
<protein>
    <submittedName>
        <fullName evidence="3">Lytic transglycosylase domain-containing protein</fullName>
    </submittedName>
</protein>
<evidence type="ECO:0000256" key="1">
    <source>
        <dbReference type="ARBA" id="ARBA00007734"/>
    </source>
</evidence>
<dbReference type="PANTHER" id="PTHR37423:SF2">
    <property type="entry name" value="MEMBRANE-BOUND LYTIC MUREIN TRANSGLYCOSYLASE C"/>
    <property type="match status" value="1"/>
</dbReference>
<evidence type="ECO:0000259" key="2">
    <source>
        <dbReference type="Pfam" id="PF01464"/>
    </source>
</evidence>
<dbReference type="Pfam" id="PF01464">
    <property type="entry name" value="SLT"/>
    <property type="match status" value="1"/>
</dbReference>
<evidence type="ECO:0000313" key="4">
    <source>
        <dbReference type="Proteomes" id="UP000736373"/>
    </source>
</evidence>
<evidence type="ECO:0000313" key="3">
    <source>
        <dbReference type="EMBL" id="MBC8750616.1"/>
    </source>
</evidence>
<sequence length="199" mass="21692">MFTNLSEDSIGWLRTSAHRLRDIVLASIVVFYSLTGQCYGAVAPAWPTCTQTVDVPPEEAPSAEEIAAVVSARFHIGLHDALEIGHAVLIAARRYTISPLLLLAVIAVESSFDRFAVSVVGAKGLMQVLPSQHRDRALRTSDLTDARTNVRIGSAILREYIRASGGNLEDALYRYSGGAKGYTRRVVDRLSMMKAEFGL</sequence>
<organism evidence="3 4">
    <name type="scientific">Paraburkholderia podalyriae</name>
    <dbReference type="NCBI Taxonomy" id="1938811"/>
    <lineage>
        <taxon>Bacteria</taxon>
        <taxon>Pseudomonadati</taxon>
        <taxon>Pseudomonadota</taxon>
        <taxon>Betaproteobacteria</taxon>
        <taxon>Burkholderiales</taxon>
        <taxon>Burkholderiaceae</taxon>
        <taxon>Paraburkholderia</taxon>
    </lineage>
</organism>
<dbReference type="PANTHER" id="PTHR37423">
    <property type="entry name" value="SOLUBLE LYTIC MUREIN TRANSGLYCOSYLASE-RELATED"/>
    <property type="match status" value="1"/>
</dbReference>
<dbReference type="Gene3D" id="1.10.530.10">
    <property type="match status" value="1"/>
</dbReference>
<dbReference type="Proteomes" id="UP000736373">
    <property type="component" value="Unassembled WGS sequence"/>
</dbReference>
<dbReference type="RefSeq" id="WP_187637560.1">
    <property type="nucleotide sequence ID" value="NZ_VZQQ01000036.1"/>
</dbReference>
<reference evidence="3 4" key="1">
    <citation type="submission" date="2019-09" db="EMBL/GenBank/DDBJ databases">
        <title>Paraburkholderia podalyriae sp. nov., A South African Podalyria-associated rhizobium.</title>
        <authorList>
            <person name="Mavima L."/>
            <person name="Beukes C.W."/>
            <person name="Palmer M."/>
            <person name="De Meyer S.E."/>
            <person name="James E.K."/>
            <person name="Maluk M."/>
            <person name="Avontuur J.R."/>
            <person name="Chan W.Y."/>
            <person name="Venter S.N."/>
            <person name="Steenkamp E.T."/>
        </authorList>
    </citation>
    <scope>NUCLEOTIDE SEQUENCE [LARGE SCALE GENOMIC DNA]</scope>
    <source>
        <strain evidence="3 4">WC7.3b</strain>
    </source>
</reference>
<comment type="caution">
    <text evidence="3">The sequence shown here is derived from an EMBL/GenBank/DDBJ whole genome shotgun (WGS) entry which is preliminary data.</text>
</comment>
<dbReference type="SUPFAM" id="SSF53955">
    <property type="entry name" value="Lysozyme-like"/>
    <property type="match status" value="1"/>
</dbReference>
<feature type="domain" description="Transglycosylase SLT" evidence="2">
    <location>
        <begin position="90"/>
        <end position="180"/>
    </location>
</feature>
<accession>A0ABR7PWI5</accession>
<name>A0ABR7PWI5_9BURK</name>
<comment type="similarity">
    <text evidence="1">Belongs to the transglycosylase Slt family.</text>
</comment>
<proteinExistence type="inferred from homology"/>
<keyword evidence="4" id="KW-1185">Reference proteome</keyword>
<dbReference type="InterPro" id="IPR008258">
    <property type="entry name" value="Transglycosylase_SLT_dom_1"/>
</dbReference>
<dbReference type="EMBL" id="VZQQ01000036">
    <property type="protein sequence ID" value="MBC8750616.1"/>
    <property type="molecule type" value="Genomic_DNA"/>
</dbReference>